<dbReference type="EMBL" id="JARJLG010000309">
    <property type="protein sequence ID" value="KAJ7718199.1"/>
    <property type="molecule type" value="Genomic_DNA"/>
</dbReference>
<dbReference type="Proteomes" id="UP001215280">
    <property type="component" value="Unassembled WGS sequence"/>
</dbReference>
<accession>A0AAD7HDV7</accession>
<dbReference type="SUPFAM" id="SSF52047">
    <property type="entry name" value="RNI-like"/>
    <property type="match status" value="1"/>
</dbReference>
<gene>
    <name evidence="1" type="ORF">DFH07DRAFT_334779</name>
</gene>
<organism evidence="1 2">
    <name type="scientific">Mycena maculata</name>
    <dbReference type="NCBI Taxonomy" id="230809"/>
    <lineage>
        <taxon>Eukaryota</taxon>
        <taxon>Fungi</taxon>
        <taxon>Dikarya</taxon>
        <taxon>Basidiomycota</taxon>
        <taxon>Agaricomycotina</taxon>
        <taxon>Agaricomycetes</taxon>
        <taxon>Agaricomycetidae</taxon>
        <taxon>Agaricales</taxon>
        <taxon>Marasmiineae</taxon>
        <taxon>Mycenaceae</taxon>
        <taxon>Mycena</taxon>
    </lineage>
</organism>
<protein>
    <submittedName>
        <fullName evidence="1">Uncharacterized protein</fullName>
    </submittedName>
</protein>
<proteinExistence type="predicted"/>
<reference evidence="1" key="1">
    <citation type="submission" date="2023-03" db="EMBL/GenBank/DDBJ databases">
        <title>Massive genome expansion in bonnet fungi (Mycena s.s.) driven by repeated elements and novel gene families across ecological guilds.</title>
        <authorList>
            <consortium name="Lawrence Berkeley National Laboratory"/>
            <person name="Harder C.B."/>
            <person name="Miyauchi S."/>
            <person name="Viragh M."/>
            <person name="Kuo A."/>
            <person name="Thoen E."/>
            <person name="Andreopoulos B."/>
            <person name="Lu D."/>
            <person name="Skrede I."/>
            <person name="Drula E."/>
            <person name="Henrissat B."/>
            <person name="Morin E."/>
            <person name="Kohler A."/>
            <person name="Barry K."/>
            <person name="LaButti K."/>
            <person name="Morin E."/>
            <person name="Salamov A."/>
            <person name="Lipzen A."/>
            <person name="Mereny Z."/>
            <person name="Hegedus B."/>
            <person name="Baldrian P."/>
            <person name="Stursova M."/>
            <person name="Weitz H."/>
            <person name="Taylor A."/>
            <person name="Grigoriev I.V."/>
            <person name="Nagy L.G."/>
            <person name="Martin F."/>
            <person name="Kauserud H."/>
        </authorList>
    </citation>
    <scope>NUCLEOTIDE SEQUENCE</scope>
    <source>
        <strain evidence="1">CBHHK188m</strain>
    </source>
</reference>
<comment type="caution">
    <text evidence="1">The sequence shown here is derived from an EMBL/GenBank/DDBJ whole genome shotgun (WGS) entry which is preliminary data.</text>
</comment>
<name>A0AAD7HDV7_9AGAR</name>
<dbReference type="AlphaFoldDB" id="A0AAD7HDV7"/>
<sequence>MSDNSLPDEIISEILSPALKVSDEAFSDISHVSPFSDYSESTSAYLLVCKSWLRVATPLLYNVVILRSKAQAKALGQALSENKDLGQFIRKLRVEGGYGAPMNTILRCSLNISDLFLSLEIFASDSTVGLCKGLPVINPTRLIVRARPYKKSENKMASKLVDALAQSILKWDRLVTFHCPGATDRYRTTIYHCLAKSKRLHTIVVPNADSAFWAFRTFDKCPLKVIQIEWPVPEDYLEKLPLDDPTFAALVRFTREEDVARTVPVPVLAQVGSVDMPPCLSPSFIPMEAESQAVKDVVWKRVLYFAMSVPELEHNLVRKKIPPRLPVLLVSKTFNRLALPYYYAHLTLRNLAAAEKLAAVLEKNPSLGPHIRTVWGELGVMDWLYSEDSQSEADPVPISSGHDWAADILSQTTGLVNLGNNPPYNRSLLRMPRGISWDAFAVAAKCSGSTLQHFSACLLKRDKASPAIFAHLNQLRLFDWTSLTIFDLIHDIPSDALSNLIDLRISCAHPSFIEALSQMKLPSLQRLLLNSRHEAAVVNFLRVHGGKLTELEYSCYNAALAAEMIRICPNLTLLSFNYEGGSGDPPEFSSQNTVAHSLEKIKVDSTYWFCPKKQEAKWDAFFAALKSDDFPKLREVQFNCCTWPTSERKISKSSWVRWAEGLLEHGINLTDRNGKKWRRRLR</sequence>
<keyword evidence="2" id="KW-1185">Reference proteome</keyword>
<dbReference type="InterPro" id="IPR032675">
    <property type="entry name" value="LRR_dom_sf"/>
</dbReference>
<dbReference type="Gene3D" id="3.80.10.10">
    <property type="entry name" value="Ribonuclease Inhibitor"/>
    <property type="match status" value="1"/>
</dbReference>
<evidence type="ECO:0000313" key="2">
    <source>
        <dbReference type="Proteomes" id="UP001215280"/>
    </source>
</evidence>
<evidence type="ECO:0000313" key="1">
    <source>
        <dbReference type="EMBL" id="KAJ7718199.1"/>
    </source>
</evidence>